<evidence type="ECO:0000313" key="1">
    <source>
        <dbReference type="EMBL" id="KAK1569391.1"/>
    </source>
</evidence>
<proteinExistence type="predicted"/>
<gene>
    <name evidence="1" type="ORF">LY79DRAFT_572028</name>
</gene>
<name>A0AAD8PKR3_9PEZI</name>
<dbReference type="EMBL" id="JAHLJV010000137">
    <property type="protein sequence ID" value="KAK1569391.1"/>
    <property type="molecule type" value="Genomic_DNA"/>
</dbReference>
<dbReference type="Proteomes" id="UP001230504">
    <property type="component" value="Unassembled WGS sequence"/>
</dbReference>
<accession>A0AAD8PKR3</accession>
<dbReference type="RefSeq" id="XP_060407637.1">
    <property type="nucleotide sequence ID" value="XM_060559306.1"/>
</dbReference>
<keyword evidence="2" id="KW-1185">Reference proteome</keyword>
<evidence type="ECO:0000313" key="2">
    <source>
        <dbReference type="Proteomes" id="UP001230504"/>
    </source>
</evidence>
<dbReference type="AlphaFoldDB" id="A0AAD8PKR3"/>
<sequence>MLGIFAQVAVFCFPSLDIGGNWGMSSTYTYWQPLSLIAARGTRQQNPSPDLPGLLSSWQFLPCCGSANHLPGAVYFRMWCVRGGT</sequence>
<comment type="caution">
    <text evidence="1">The sequence shown here is derived from an EMBL/GenBank/DDBJ whole genome shotgun (WGS) entry which is preliminary data.</text>
</comment>
<dbReference type="GeneID" id="85443546"/>
<organism evidence="1 2">
    <name type="scientific">Colletotrichum navitas</name>
    <dbReference type="NCBI Taxonomy" id="681940"/>
    <lineage>
        <taxon>Eukaryota</taxon>
        <taxon>Fungi</taxon>
        <taxon>Dikarya</taxon>
        <taxon>Ascomycota</taxon>
        <taxon>Pezizomycotina</taxon>
        <taxon>Sordariomycetes</taxon>
        <taxon>Hypocreomycetidae</taxon>
        <taxon>Glomerellales</taxon>
        <taxon>Glomerellaceae</taxon>
        <taxon>Colletotrichum</taxon>
        <taxon>Colletotrichum graminicola species complex</taxon>
    </lineage>
</organism>
<reference evidence="1" key="1">
    <citation type="submission" date="2021-06" db="EMBL/GenBank/DDBJ databases">
        <title>Comparative genomics, transcriptomics and evolutionary studies reveal genomic signatures of adaptation to plant cell wall in hemibiotrophic fungi.</title>
        <authorList>
            <consortium name="DOE Joint Genome Institute"/>
            <person name="Baroncelli R."/>
            <person name="Diaz J.F."/>
            <person name="Benocci T."/>
            <person name="Peng M."/>
            <person name="Battaglia E."/>
            <person name="Haridas S."/>
            <person name="Andreopoulos W."/>
            <person name="Labutti K."/>
            <person name="Pangilinan J."/>
            <person name="Floch G.L."/>
            <person name="Makela M.R."/>
            <person name="Henrissat B."/>
            <person name="Grigoriev I.V."/>
            <person name="Crouch J.A."/>
            <person name="De Vries R.P."/>
            <person name="Sukno S.A."/>
            <person name="Thon M.R."/>
        </authorList>
    </citation>
    <scope>NUCLEOTIDE SEQUENCE</scope>
    <source>
        <strain evidence="1">CBS 125086</strain>
    </source>
</reference>
<protein>
    <submittedName>
        <fullName evidence="1">Uncharacterized protein</fullName>
    </submittedName>
</protein>